<evidence type="ECO:0000256" key="2">
    <source>
        <dbReference type="ARBA" id="ARBA00022552"/>
    </source>
</evidence>
<keyword evidence="3 6" id="KW-0489">Methyltransferase</keyword>
<dbReference type="Gene3D" id="3.40.50.150">
    <property type="entry name" value="Vaccinia Virus protein VP39"/>
    <property type="match status" value="1"/>
</dbReference>
<evidence type="ECO:0000256" key="5">
    <source>
        <dbReference type="ARBA" id="ARBA00022691"/>
    </source>
</evidence>
<dbReference type="PANTHER" id="PTHR31760:SF0">
    <property type="entry name" value="S-ADENOSYL-L-METHIONINE-DEPENDENT METHYLTRANSFERASES SUPERFAMILY PROTEIN"/>
    <property type="match status" value="1"/>
</dbReference>
<keyword evidence="2 6" id="KW-0698">rRNA processing</keyword>
<comment type="caution">
    <text evidence="7">The sequence shown here is derived from an EMBL/GenBank/DDBJ whole genome shotgun (WGS) entry which is preliminary data.</text>
</comment>
<dbReference type="PANTHER" id="PTHR31760">
    <property type="entry name" value="S-ADENOSYL-L-METHIONINE-DEPENDENT METHYLTRANSFERASES SUPERFAMILY PROTEIN"/>
    <property type="match status" value="1"/>
</dbReference>
<evidence type="ECO:0000256" key="6">
    <source>
        <dbReference type="HAMAP-Rule" id="MF_00074"/>
    </source>
</evidence>
<dbReference type="NCBIfam" id="TIGR00138">
    <property type="entry name" value="rsmG_gidB"/>
    <property type="match status" value="1"/>
</dbReference>
<comment type="similarity">
    <text evidence="6">Belongs to the methyltransferase superfamily. RNA methyltransferase RsmG family.</text>
</comment>
<accession>A0A1Y3PNF2</accession>
<feature type="binding site" evidence="6">
    <location>
        <position position="80"/>
    </location>
    <ligand>
        <name>S-adenosyl-L-methionine</name>
        <dbReference type="ChEBI" id="CHEBI:59789"/>
    </ligand>
</feature>
<dbReference type="GO" id="GO:0070043">
    <property type="term" value="F:rRNA (guanine-N7-)-methyltransferase activity"/>
    <property type="evidence" value="ECO:0007669"/>
    <property type="project" value="UniProtKB-UniRule"/>
</dbReference>
<dbReference type="CDD" id="cd02440">
    <property type="entry name" value="AdoMet_MTases"/>
    <property type="match status" value="1"/>
</dbReference>
<reference evidence="8" key="1">
    <citation type="submission" date="2016-06" db="EMBL/GenBank/DDBJ databases">
        <authorList>
            <person name="Nascimento L."/>
            <person name="Pereira R.V."/>
            <person name="Martins L.F."/>
            <person name="Quaggio R.B."/>
            <person name="Silva A.M."/>
            <person name="Setubal J.C."/>
        </authorList>
    </citation>
    <scope>NUCLEOTIDE SEQUENCE [LARGE SCALE GENOMIC DNA]</scope>
</reference>
<evidence type="ECO:0000313" key="7">
    <source>
        <dbReference type="EMBL" id="OUM87646.1"/>
    </source>
</evidence>
<feature type="binding site" evidence="6">
    <location>
        <begin position="126"/>
        <end position="127"/>
    </location>
    <ligand>
        <name>S-adenosyl-L-methionine</name>
        <dbReference type="ChEBI" id="CHEBI:59789"/>
    </ligand>
</feature>
<evidence type="ECO:0000256" key="4">
    <source>
        <dbReference type="ARBA" id="ARBA00022679"/>
    </source>
</evidence>
<proteinExistence type="inferred from homology"/>
<keyword evidence="5 6" id="KW-0949">S-adenosyl-L-methionine</keyword>
<comment type="function">
    <text evidence="6">Specifically methylates the N7 position of guanine in position 535 of 16S rRNA.</text>
</comment>
<dbReference type="EMBL" id="LZRT01000072">
    <property type="protein sequence ID" value="OUM87646.1"/>
    <property type="molecule type" value="Genomic_DNA"/>
</dbReference>
<dbReference type="HAMAP" id="MF_00074">
    <property type="entry name" value="16SrRNA_methyltr_G"/>
    <property type="match status" value="1"/>
</dbReference>
<dbReference type="InterPro" id="IPR003682">
    <property type="entry name" value="rRNA_ssu_MeTfrase_G"/>
</dbReference>
<dbReference type="GO" id="GO:0005829">
    <property type="term" value="C:cytosol"/>
    <property type="evidence" value="ECO:0007669"/>
    <property type="project" value="TreeGrafter"/>
</dbReference>
<comment type="caution">
    <text evidence="6">Lacks conserved residue(s) required for the propagation of feature annotation.</text>
</comment>
<dbReference type="SUPFAM" id="SSF53335">
    <property type="entry name" value="S-adenosyl-L-methionine-dependent methyltransferases"/>
    <property type="match status" value="1"/>
</dbReference>
<keyword evidence="4 6" id="KW-0808">Transferase</keyword>
<keyword evidence="1 6" id="KW-0963">Cytoplasm</keyword>
<organism evidence="7 8">
    <name type="scientific">Bacillus thermozeamaize</name>
    <dbReference type="NCBI Taxonomy" id="230954"/>
    <lineage>
        <taxon>Bacteria</taxon>
        <taxon>Bacillati</taxon>
        <taxon>Bacillota</taxon>
        <taxon>Bacilli</taxon>
        <taxon>Bacillales</taxon>
        <taxon>Bacillaceae</taxon>
        <taxon>Bacillus</taxon>
    </lineage>
</organism>
<dbReference type="Proteomes" id="UP000196475">
    <property type="component" value="Unassembled WGS sequence"/>
</dbReference>
<name>A0A1Y3PNF2_9BACI</name>
<dbReference type="AlphaFoldDB" id="A0A1Y3PNF2"/>
<protein>
    <recommendedName>
        <fullName evidence="6">Ribosomal RNA small subunit methyltransferase G</fullName>
        <ecNumber evidence="6">2.1.1.-</ecNumber>
    </recommendedName>
    <alternativeName>
        <fullName evidence="6">16S rRNA 7-methylguanosine methyltransferase</fullName>
        <shortName evidence="6">16S rRNA m7G methyltransferase</shortName>
    </alternativeName>
</protein>
<dbReference type="InterPro" id="IPR029063">
    <property type="entry name" value="SAM-dependent_MTases_sf"/>
</dbReference>
<feature type="binding site" evidence="6">
    <location>
        <position position="145"/>
    </location>
    <ligand>
        <name>S-adenosyl-L-methionine</name>
        <dbReference type="ChEBI" id="CHEBI:59789"/>
    </ligand>
</feature>
<dbReference type="Pfam" id="PF02527">
    <property type="entry name" value="GidB"/>
    <property type="match status" value="1"/>
</dbReference>
<dbReference type="EC" id="2.1.1.-" evidence="6"/>
<evidence type="ECO:0000256" key="1">
    <source>
        <dbReference type="ARBA" id="ARBA00022490"/>
    </source>
</evidence>
<gene>
    <name evidence="6" type="primary">rsmG</name>
    <name evidence="7" type="ORF">BAA01_04775</name>
</gene>
<comment type="subcellular location">
    <subcellularLocation>
        <location evidence="6">Cytoplasm</location>
    </subcellularLocation>
</comment>
<sequence length="235" mass="26481">MNRWLAAACAPHLALDESRLGLFSDYLELLLSWNERFNLTAITEPREVYVKHFYDSLTPAFVHDFTRTRRLMDVGTGAGFPGIPLKIAFPHIRLTLLDSLKKRISFLAEVVARLKLSDVELIHGRAEEVGRHPQHRERYDVAISRAVARLNVLSEYCLPFVRTGGVFIAMKGAQAEQEKQEARAAIRRLGGGRIAEHRFDLPDEAGERTLYVIGKQAATPKAFPRKPGMPAKQPL</sequence>
<feature type="binding site" evidence="6">
    <location>
        <position position="75"/>
    </location>
    <ligand>
        <name>S-adenosyl-L-methionine</name>
        <dbReference type="ChEBI" id="CHEBI:59789"/>
    </ligand>
</feature>
<evidence type="ECO:0000256" key="3">
    <source>
        <dbReference type="ARBA" id="ARBA00022603"/>
    </source>
</evidence>
<evidence type="ECO:0000313" key="8">
    <source>
        <dbReference type="Proteomes" id="UP000196475"/>
    </source>
</evidence>
<dbReference type="FunFam" id="3.40.50.150:FF:000041">
    <property type="entry name" value="Ribosomal RNA small subunit methyltransferase G"/>
    <property type="match status" value="1"/>
</dbReference>